<dbReference type="PROSITE" id="PS50837">
    <property type="entry name" value="NACHT"/>
    <property type="match status" value="1"/>
</dbReference>
<dbReference type="Pfam" id="PF05729">
    <property type="entry name" value="NACHT"/>
    <property type="match status" value="1"/>
</dbReference>
<dbReference type="Gene3D" id="3.40.50.300">
    <property type="entry name" value="P-loop containing nucleotide triphosphate hydrolases"/>
    <property type="match status" value="1"/>
</dbReference>
<name>A0A1X7SM52_AMPQE</name>
<dbReference type="PANTHER" id="PTHR46844">
    <property type="entry name" value="SLR5058 PROTEIN"/>
    <property type="match status" value="1"/>
</dbReference>
<dbReference type="AlphaFoldDB" id="A0A1X7SM52"/>
<feature type="domain" description="NACHT" evidence="1">
    <location>
        <begin position="33"/>
        <end position="153"/>
    </location>
</feature>
<reference evidence="2" key="1">
    <citation type="submission" date="2017-05" db="UniProtKB">
        <authorList>
            <consortium name="EnsemblMetazoa"/>
        </authorList>
    </citation>
    <scope>IDENTIFICATION</scope>
</reference>
<dbReference type="CDD" id="cd00009">
    <property type="entry name" value="AAA"/>
    <property type="match status" value="1"/>
</dbReference>
<protein>
    <recommendedName>
        <fullName evidence="1">NACHT domain-containing protein</fullName>
    </recommendedName>
</protein>
<dbReference type="InParanoid" id="A0A1X7SM52"/>
<dbReference type="eggNOG" id="ENOG502QTJW">
    <property type="taxonomic scope" value="Eukaryota"/>
</dbReference>
<evidence type="ECO:0000259" key="1">
    <source>
        <dbReference type="PROSITE" id="PS50837"/>
    </source>
</evidence>
<dbReference type="OMA" id="IDENTDW"/>
<accession>A0A1X7SM52</accession>
<organism evidence="2">
    <name type="scientific">Amphimedon queenslandica</name>
    <name type="common">Sponge</name>
    <dbReference type="NCBI Taxonomy" id="400682"/>
    <lineage>
        <taxon>Eukaryota</taxon>
        <taxon>Metazoa</taxon>
        <taxon>Porifera</taxon>
        <taxon>Demospongiae</taxon>
        <taxon>Heteroscleromorpha</taxon>
        <taxon>Haplosclerida</taxon>
        <taxon>Niphatidae</taxon>
        <taxon>Amphimedon</taxon>
    </lineage>
</organism>
<dbReference type="InterPro" id="IPR007111">
    <property type="entry name" value="NACHT_NTPase"/>
</dbReference>
<dbReference type="SUPFAM" id="SSF52540">
    <property type="entry name" value="P-loop containing nucleoside triphosphate hydrolases"/>
    <property type="match status" value="1"/>
</dbReference>
<evidence type="ECO:0000313" key="2">
    <source>
        <dbReference type="EnsemblMetazoa" id="Aqu2.1.03208_001"/>
    </source>
</evidence>
<dbReference type="PANTHER" id="PTHR46844:SF1">
    <property type="entry name" value="SLR5058 PROTEIN"/>
    <property type="match status" value="1"/>
</dbReference>
<dbReference type="EnsemblMetazoa" id="Aqu2.1.03208_001">
    <property type="protein sequence ID" value="Aqu2.1.03208_001"/>
    <property type="gene ID" value="Aqu2.1.03208"/>
</dbReference>
<proteinExistence type="predicted"/>
<sequence>MLRGQVDKTVKLSENKEISVEDVLQPTDSSLSLRVVIDGPPGIGKTTLCRKLLNMWSNGPLVHQQYDLVLYCPLRNIKIATATTLADLFEYRRYEVPIVTEWFEKRNGEGLLIIFDGWDELSEQRRQSSLAASIIHRKQLDQCSVIVTSRSYASSSLLKMDTLSRHVQVIGFSEKEISTVIIQTLQKDTKLAQELIDENTDWRGYKFHFTTTQSSEDSQLAVKLINDLKVRNDVQSLCYVPLVCSMVILVYCKEGGHLPTTLTQLYENFILQTIRRHVEIKPRHDFNPYTLGSLSSIPSQLAKPLQEICQLAYTNLANTRMTFSSHQLQSLSEAVKEDYLGLMTRFREYDEEKYQFLHLSIQEFLAAWWIAKHEKKTEEVFKDHFDDDHF</sequence>
<dbReference type="InterPro" id="IPR027417">
    <property type="entry name" value="P-loop_NTPase"/>
</dbReference>